<evidence type="ECO:0000313" key="6">
    <source>
        <dbReference type="Proteomes" id="UP000298061"/>
    </source>
</evidence>
<dbReference type="Gene3D" id="3.20.20.60">
    <property type="entry name" value="Phosphoenolpyruvate-binding domains"/>
    <property type="match status" value="1"/>
</dbReference>
<comment type="caution">
    <text evidence="5">The sequence shown here is derived from an EMBL/GenBank/DDBJ whole genome shotgun (WGS) entry which is preliminary data.</text>
</comment>
<comment type="similarity">
    <text evidence="1">Belongs to the HpcH/HpaI aldolase family.</text>
</comment>
<dbReference type="PANTHER" id="PTHR30502:SF0">
    <property type="entry name" value="PHOSPHOENOLPYRUVATE CARBOXYLASE FAMILY PROTEIN"/>
    <property type="match status" value="1"/>
</dbReference>
<dbReference type="GO" id="GO:0046872">
    <property type="term" value="F:metal ion binding"/>
    <property type="evidence" value="ECO:0007669"/>
    <property type="project" value="UniProtKB-KW"/>
</dbReference>
<dbReference type="Pfam" id="PF03328">
    <property type="entry name" value="HpcH_HpaI"/>
    <property type="match status" value="1"/>
</dbReference>
<evidence type="ECO:0000256" key="3">
    <source>
        <dbReference type="ARBA" id="ARBA00023239"/>
    </source>
</evidence>
<dbReference type="InterPro" id="IPR040442">
    <property type="entry name" value="Pyrv_kinase-like_dom_sf"/>
</dbReference>
<dbReference type="OrthoDB" id="1621678at2759"/>
<feature type="non-terminal residue" evidence="5">
    <location>
        <position position="1"/>
    </location>
</feature>
<evidence type="ECO:0000313" key="5">
    <source>
        <dbReference type="EMBL" id="TFY77485.1"/>
    </source>
</evidence>
<dbReference type="InterPro" id="IPR050251">
    <property type="entry name" value="HpcH-HpaI_aldolase"/>
</dbReference>
<dbReference type="InterPro" id="IPR015813">
    <property type="entry name" value="Pyrv/PenolPyrv_kinase-like_dom"/>
</dbReference>
<organism evidence="5 6">
    <name type="scientific">Hericium alpestre</name>
    <dbReference type="NCBI Taxonomy" id="135208"/>
    <lineage>
        <taxon>Eukaryota</taxon>
        <taxon>Fungi</taxon>
        <taxon>Dikarya</taxon>
        <taxon>Basidiomycota</taxon>
        <taxon>Agaricomycotina</taxon>
        <taxon>Agaricomycetes</taxon>
        <taxon>Russulales</taxon>
        <taxon>Hericiaceae</taxon>
        <taxon>Hericium</taxon>
    </lineage>
</organism>
<keyword evidence="2" id="KW-0479">Metal-binding</keyword>
<keyword evidence="6" id="KW-1185">Reference proteome</keyword>
<gene>
    <name evidence="5" type="ORF">EWM64_g6525</name>
</gene>
<protein>
    <recommendedName>
        <fullName evidence="4">HpcH/HpaI aldolase/citrate lyase domain-containing protein</fullName>
    </recommendedName>
</protein>
<keyword evidence="3" id="KW-0456">Lyase</keyword>
<dbReference type="Proteomes" id="UP000298061">
    <property type="component" value="Unassembled WGS sequence"/>
</dbReference>
<evidence type="ECO:0000256" key="1">
    <source>
        <dbReference type="ARBA" id="ARBA00005568"/>
    </source>
</evidence>
<dbReference type="GO" id="GO:0005737">
    <property type="term" value="C:cytoplasm"/>
    <property type="evidence" value="ECO:0007669"/>
    <property type="project" value="TreeGrafter"/>
</dbReference>
<reference evidence="5 6" key="1">
    <citation type="submission" date="2019-02" db="EMBL/GenBank/DDBJ databases">
        <title>Genome sequencing of the rare red list fungi Hericium alpestre (H. flagellum).</title>
        <authorList>
            <person name="Buettner E."/>
            <person name="Kellner H."/>
        </authorList>
    </citation>
    <scope>NUCLEOTIDE SEQUENCE [LARGE SCALE GENOMIC DNA]</scope>
    <source>
        <strain evidence="5 6">DSM 108284</strain>
    </source>
</reference>
<evidence type="ECO:0000256" key="2">
    <source>
        <dbReference type="ARBA" id="ARBA00022723"/>
    </source>
</evidence>
<accession>A0A4Y9ZSE2</accession>
<dbReference type="AlphaFoldDB" id="A0A4Y9ZSE2"/>
<feature type="domain" description="HpcH/HpaI aldolase/citrate lyase" evidence="4">
    <location>
        <begin position="1"/>
        <end position="138"/>
    </location>
</feature>
<dbReference type="STRING" id="135208.A0A4Y9ZSE2"/>
<evidence type="ECO:0000259" key="4">
    <source>
        <dbReference type="Pfam" id="PF03328"/>
    </source>
</evidence>
<name>A0A4Y9ZSE2_9AGAM</name>
<dbReference type="EMBL" id="SFCI01000901">
    <property type="protein sequence ID" value="TFY77485.1"/>
    <property type="molecule type" value="Genomic_DNA"/>
</dbReference>
<dbReference type="InterPro" id="IPR005000">
    <property type="entry name" value="Aldolase/citrate-lyase_domain"/>
</dbReference>
<dbReference type="SUPFAM" id="SSF51621">
    <property type="entry name" value="Phosphoenolpyruvate/pyruvate domain"/>
    <property type="match status" value="1"/>
</dbReference>
<dbReference type="PANTHER" id="PTHR30502">
    <property type="entry name" value="2-KETO-3-DEOXY-L-RHAMNONATE ALDOLASE"/>
    <property type="match status" value="1"/>
</dbReference>
<dbReference type="GO" id="GO:0016832">
    <property type="term" value="F:aldehyde-lyase activity"/>
    <property type="evidence" value="ECO:0007669"/>
    <property type="project" value="TreeGrafter"/>
</dbReference>
<proteinExistence type="inferred from homology"/>
<sequence>VSTAAQAANIVAESRFPPRGRRGFGSPFTNGIWGISATEYLQGANDAVLVIVQIETREAVQNLEAIASVDGVDVLFIGPYDLSISLGYEPPSPDPHADVEKVIQRIREVAHKAGKKVAIYCTSGAQSAKRAQEGFDMINVIADSGALSAALASELATAAGRENDSTKKGMNYA</sequence>